<feature type="compositionally biased region" description="Basic residues" evidence="2">
    <location>
        <begin position="35"/>
        <end position="44"/>
    </location>
</feature>
<feature type="compositionally biased region" description="Acidic residues" evidence="2">
    <location>
        <begin position="61"/>
        <end position="72"/>
    </location>
</feature>
<dbReference type="AlphaFoldDB" id="A0AAV1G4S0"/>
<keyword evidence="1" id="KW-0175">Coiled coil</keyword>
<gene>
    <name evidence="3" type="ORF">XNOV1_A041387</name>
</gene>
<feature type="region of interest" description="Disordered" evidence="2">
    <location>
        <begin position="159"/>
        <end position="216"/>
    </location>
</feature>
<organism evidence="3 4">
    <name type="scientific">Xyrichtys novacula</name>
    <name type="common">Pearly razorfish</name>
    <name type="synonym">Hemipteronotus novacula</name>
    <dbReference type="NCBI Taxonomy" id="13765"/>
    <lineage>
        <taxon>Eukaryota</taxon>
        <taxon>Metazoa</taxon>
        <taxon>Chordata</taxon>
        <taxon>Craniata</taxon>
        <taxon>Vertebrata</taxon>
        <taxon>Euteleostomi</taxon>
        <taxon>Actinopterygii</taxon>
        <taxon>Neopterygii</taxon>
        <taxon>Teleostei</taxon>
        <taxon>Neoteleostei</taxon>
        <taxon>Acanthomorphata</taxon>
        <taxon>Eupercaria</taxon>
        <taxon>Labriformes</taxon>
        <taxon>Labridae</taxon>
        <taxon>Xyrichtys</taxon>
    </lineage>
</organism>
<protein>
    <submittedName>
        <fullName evidence="3">Disrupted in schizophrenia 1 protein isoform X1</fullName>
    </submittedName>
</protein>
<feature type="region of interest" description="Disordered" evidence="2">
    <location>
        <begin position="21"/>
        <end position="118"/>
    </location>
</feature>
<reference evidence="3" key="1">
    <citation type="submission" date="2023-08" db="EMBL/GenBank/DDBJ databases">
        <authorList>
            <person name="Alioto T."/>
            <person name="Alioto T."/>
            <person name="Gomez Garrido J."/>
        </authorList>
    </citation>
    <scope>NUCLEOTIDE SEQUENCE</scope>
</reference>
<sequence>MFAGLMGFECRSASLLHHREVMEGGRPSGTAGSSGRKRFHRRPGYMRGEPSRLQSSSHGQEEEEEEEEEEEGGNTSCIRNGRHTDEAPAVRETLKSQEKPDKLSCSTRRSKSGTCPLSPEACWELIHSSTKNKLRSNPSPAAPESSTQDSFNSSFSFIQQSLNSSSTPSRDPEPLNHSTKALQTTPAPLPIDPSTSKRSSSVQSDPPSDRDELSGGRSWRVCLWGDTEVTSDLPDGDDQSVDIEIISSLSVDSDTASASSVTSGYESATPASDHGVDNLVKKYEVVLQDCLQNNRTHTKIESMMLKLQRLQQKAILDDDYDAAERFGKKLEELCRERGALKLGLPSTQPSVALFLQRLTQVVYSALQRTDCSQCRDGVDPDAGELCESLQGPLYRRDRLIQEKRLVEEEMLELQRRLAELKDRSLKLDQQIQQEEQRAEAEELEGSVLRSYSVNQLREMSRTLQDLVSSENRTQISVSPPPSMIRLQEQEQALNLSIKEATAKVVMSQRLGSSLRRKVSETETQLLTLHEAKLAAISGNDFSSAKELKAEMKAVYLERDRLEALAKRLHSLSAGSSQELSRMKEQRQQLRQELEQREAQHENRLKENTTKYMKLLEDRLHSCGCPGLERIWEADLEACHLFLRGLQLRTPSCSGADIEDLPSAAAYPPTQPSTKEEEDCAMLTALGGRWCPEANLQHSEFTKKLEEFLFCMEENHPEDVCGETEAADLTERCELISDRLMTLEDELQTAILNQDQALTHILSKEVQEVKATLQTMLAQLREEEEEEDEDDDGEEDEGEELQDDDLMKNGTEEEEEREEEEEEEEEDQYFSDSWGI</sequence>
<feature type="region of interest" description="Disordered" evidence="2">
    <location>
        <begin position="779"/>
        <end position="835"/>
    </location>
</feature>
<dbReference type="InterPro" id="IPR026081">
    <property type="entry name" value="DISC1"/>
</dbReference>
<dbReference type="GO" id="GO:0001764">
    <property type="term" value="P:neuron migration"/>
    <property type="evidence" value="ECO:0007669"/>
    <property type="project" value="TreeGrafter"/>
</dbReference>
<feature type="region of interest" description="Disordered" evidence="2">
    <location>
        <begin position="574"/>
        <end position="601"/>
    </location>
</feature>
<dbReference type="GO" id="GO:0060271">
    <property type="term" value="P:cilium assembly"/>
    <property type="evidence" value="ECO:0007669"/>
    <property type="project" value="TreeGrafter"/>
</dbReference>
<feature type="compositionally biased region" description="Basic and acidic residues" evidence="2">
    <location>
        <begin position="580"/>
        <end position="601"/>
    </location>
</feature>
<dbReference type="GO" id="GO:0045111">
    <property type="term" value="C:intermediate filament cytoskeleton"/>
    <property type="evidence" value="ECO:0007669"/>
    <property type="project" value="TreeGrafter"/>
</dbReference>
<name>A0AAV1G4S0_XYRNO</name>
<feature type="compositionally biased region" description="Acidic residues" evidence="2">
    <location>
        <begin position="781"/>
        <end position="803"/>
    </location>
</feature>
<feature type="compositionally biased region" description="Basic and acidic residues" evidence="2">
    <location>
        <begin position="82"/>
        <end position="102"/>
    </location>
</feature>
<feature type="compositionally biased region" description="Polar residues" evidence="2">
    <location>
        <begin position="104"/>
        <end position="115"/>
    </location>
</feature>
<evidence type="ECO:0000313" key="3">
    <source>
        <dbReference type="EMBL" id="CAJ1067674.1"/>
    </source>
</evidence>
<feature type="compositionally biased region" description="Polar residues" evidence="2">
    <location>
        <begin position="193"/>
        <end position="206"/>
    </location>
</feature>
<proteinExistence type="predicted"/>
<evidence type="ECO:0000256" key="2">
    <source>
        <dbReference type="SAM" id="MobiDB-lite"/>
    </source>
</evidence>
<evidence type="ECO:0000256" key="1">
    <source>
        <dbReference type="SAM" id="Coils"/>
    </source>
</evidence>
<evidence type="ECO:0000313" key="4">
    <source>
        <dbReference type="Proteomes" id="UP001178508"/>
    </source>
</evidence>
<accession>A0AAV1G4S0</accession>
<feature type="region of interest" description="Disordered" evidence="2">
    <location>
        <begin position="132"/>
        <end position="151"/>
    </location>
</feature>
<feature type="compositionally biased region" description="Acidic residues" evidence="2">
    <location>
        <begin position="811"/>
        <end position="828"/>
    </location>
</feature>
<dbReference type="GO" id="GO:0005815">
    <property type="term" value="C:microtubule organizing center"/>
    <property type="evidence" value="ECO:0007669"/>
    <property type="project" value="TreeGrafter"/>
</dbReference>
<dbReference type="EMBL" id="OY660874">
    <property type="protein sequence ID" value="CAJ1067674.1"/>
    <property type="molecule type" value="Genomic_DNA"/>
</dbReference>
<feature type="coiled-coil region" evidence="1">
    <location>
        <begin position="396"/>
        <end position="444"/>
    </location>
</feature>
<dbReference type="PANTHER" id="PTHR14332:SF3">
    <property type="entry name" value="DISRUPTED IN SCHIZOPHRENIA 1 PROTEIN"/>
    <property type="match status" value="1"/>
</dbReference>
<feature type="compositionally biased region" description="Polar residues" evidence="2">
    <location>
        <begin position="176"/>
        <end position="186"/>
    </location>
</feature>
<dbReference type="Proteomes" id="UP001178508">
    <property type="component" value="Chromosome 11"/>
</dbReference>
<keyword evidence="4" id="KW-1185">Reference proteome</keyword>
<dbReference type="PANTHER" id="PTHR14332">
    <property type="entry name" value="DISRUPTED IN SCHIZOPHRENIA 1 PROTEIN"/>
    <property type="match status" value="1"/>
</dbReference>
<dbReference type="GO" id="GO:0005874">
    <property type="term" value="C:microtubule"/>
    <property type="evidence" value="ECO:0007669"/>
    <property type="project" value="TreeGrafter"/>
</dbReference>